<feature type="transmembrane region" description="Helical" evidence="1">
    <location>
        <begin position="32"/>
        <end position="54"/>
    </location>
</feature>
<proteinExistence type="predicted"/>
<evidence type="ECO:0000313" key="2">
    <source>
        <dbReference type="EMBL" id="ODP36525.1"/>
    </source>
</evidence>
<keyword evidence="3" id="KW-1185">Reference proteome</keyword>
<organism evidence="2 3">
    <name type="scientific">Sphingomonas turrisvirgatae</name>
    <dbReference type="NCBI Taxonomy" id="1888892"/>
    <lineage>
        <taxon>Bacteria</taxon>
        <taxon>Pseudomonadati</taxon>
        <taxon>Pseudomonadota</taxon>
        <taxon>Alphaproteobacteria</taxon>
        <taxon>Sphingomonadales</taxon>
        <taxon>Sphingomonadaceae</taxon>
        <taxon>Sphingomonas</taxon>
    </lineage>
</organism>
<evidence type="ECO:0000313" key="3">
    <source>
        <dbReference type="Proteomes" id="UP000094487"/>
    </source>
</evidence>
<keyword evidence="1" id="KW-1133">Transmembrane helix</keyword>
<reference evidence="2 3" key="1">
    <citation type="submission" date="2016-08" db="EMBL/GenBank/DDBJ databases">
        <title>Draft genome of the agarase producing Sphingomonas sp. MCT13.</title>
        <authorList>
            <person name="D'Andrea M.M."/>
            <person name="Rossolini G.M."/>
            <person name="Thaller M.C."/>
        </authorList>
    </citation>
    <scope>NUCLEOTIDE SEQUENCE [LARGE SCALE GENOMIC DNA]</scope>
    <source>
        <strain evidence="2 3">MCT13</strain>
    </source>
</reference>
<dbReference type="AlphaFoldDB" id="A0A1E3LTK9"/>
<dbReference type="RefSeq" id="WP_069321790.1">
    <property type="nucleotide sequence ID" value="NZ_MDDS01000068.1"/>
</dbReference>
<accession>A0A1E3LTK9</accession>
<sequence length="245" mass="26086">MSASTRNAVLRAEADAAGTDTHRMPVTQRWRFGGAAGVSLTFALLAGGLAGLAWRRGRRKRACAGFAPDGTQAQLEAMVRRASSLLGPAPDLRTGRSRPEAERLHQVIDAQGPLMRDGKRAPLAEPLPDAVPMTGEEDPIVEVDDPEFVEIVAEFMRSERHAKVRHDGTARAQLAHALLPFADINCEPTAVICAIDGPFTDFIDSLTTRAGAREPHAADRLLVATLASMVARAGNRGPCRGAKAG</sequence>
<dbReference type="Proteomes" id="UP000094487">
    <property type="component" value="Unassembled WGS sequence"/>
</dbReference>
<gene>
    <name evidence="2" type="ORF">BFL28_05955</name>
</gene>
<dbReference type="STRING" id="1888892.BFL28_05955"/>
<dbReference type="EMBL" id="MDDS01000068">
    <property type="protein sequence ID" value="ODP36525.1"/>
    <property type="molecule type" value="Genomic_DNA"/>
</dbReference>
<name>A0A1E3LTK9_9SPHN</name>
<evidence type="ECO:0000256" key="1">
    <source>
        <dbReference type="SAM" id="Phobius"/>
    </source>
</evidence>
<protein>
    <submittedName>
        <fullName evidence="2">Uncharacterized protein</fullName>
    </submittedName>
</protein>
<keyword evidence="1" id="KW-0812">Transmembrane</keyword>
<comment type="caution">
    <text evidence="2">The sequence shown here is derived from an EMBL/GenBank/DDBJ whole genome shotgun (WGS) entry which is preliminary data.</text>
</comment>
<keyword evidence="1" id="KW-0472">Membrane</keyword>